<evidence type="ECO:0000313" key="3">
    <source>
        <dbReference type="Proteomes" id="UP000257014"/>
    </source>
</evidence>
<sequence length="520" mass="58782">MREKHAPVGIPGDPAGEAVRQRTARPSSLPGGTKNFDPTYDEIWHSPNRISFSRPIFQRKELDSPMVDVYRIEPFSHDVPVVCLPDTFGEDVHSVSFGSVFVRAGIKRLKNGEKKILLSSPLYEELHLPKPPLALSAFVHDRTLYLGPILGILTAGFSRSEISPLSDRSEAFARLIASAKNSGVFPVVFGIRHIDWERGLVNGYTCRNGHWRQIAVPLPNVIYDRLPNRKVEKLKEVRDMKRKIVSEYGIPWFNPGFFNKMEIHQRLEKLPEAKKYLPQTVLLKDQGSLSSMLDEYGFVYVKGTNGSHGNEVFRIRKIHEKKYLCLFRDEGQTNRMYKFSSPGEIYQHLFAGRDGNWMIQRGIRLLRFRGREMDFRIHANKDGKDWKATAIIAKCTGGNSATTHLLSGGEAKTLEEVFPNEEERSVRKNQLTEAALAVCRALEKQLDGIFGEIGLDMAFDQDGKIWLFEANSKPGRSVFASRKLKGLEEEINRSLFAFCADLAKEAIVHPETAGMSPVAL</sequence>
<evidence type="ECO:0000256" key="1">
    <source>
        <dbReference type="SAM" id="MobiDB-lite"/>
    </source>
</evidence>
<protein>
    <submittedName>
        <fullName evidence="2">Glutathione synthetase</fullName>
    </submittedName>
</protein>
<evidence type="ECO:0000313" key="2">
    <source>
        <dbReference type="EMBL" id="REJ28127.1"/>
    </source>
</evidence>
<dbReference type="Pfam" id="PF14398">
    <property type="entry name" value="ATPgrasp_YheCD"/>
    <property type="match status" value="1"/>
</dbReference>
<organism evidence="2 3">
    <name type="scientific">Caldibacillus debilis</name>
    <dbReference type="NCBI Taxonomy" id="301148"/>
    <lineage>
        <taxon>Bacteria</taxon>
        <taxon>Bacillati</taxon>
        <taxon>Bacillota</taxon>
        <taxon>Bacilli</taxon>
        <taxon>Bacillales</taxon>
        <taxon>Bacillaceae</taxon>
        <taxon>Caldibacillus</taxon>
    </lineage>
</organism>
<dbReference type="InterPro" id="IPR026838">
    <property type="entry name" value="YheC/D"/>
</dbReference>
<name>A0A3E0K4U7_9BACI</name>
<dbReference type="Proteomes" id="UP000257014">
    <property type="component" value="Unassembled WGS sequence"/>
</dbReference>
<dbReference type="EMBL" id="QEWE01000018">
    <property type="protein sequence ID" value="REJ28127.1"/>
    <property type="molecule type" value="Genomic_DNA"/>
</dbReference>
<feature type="region of interest" description="Disordered" evidence="1">
    <location>
        <begin position="1"/>
        <end position="34"/>
    </location>
</feature>
<accession>A0A3E0K4U7</accession>
<reference evidence="2 3" key="1">
    <citation type="submission" date="2018-03" db="EMBL/GenBank/DDBJ databases">
        <authorList>
            <person name="Keele B.F."/>
        </authorList>
    </citation>
    <scope>NUCLEOTIDE SEQUENCE [LARGE SCALE GENOMIC DNA]</scope>
    <source>
        <strain evidence="2">ZCTH4_d</strain>
    </source>
</reference>
<dbReference type="SUPFAM" id="SSF56059">
    <property type="entry name" value="Glutathione synthetase ATP-binding domain-like"/>
    <property type="match status" value="1"/>
</dbReference>
<dbReference type="AlphaFoldDB" id="A0A3E0K4U7"/>
<gene>
    <name evidence="2" type="ORF">C6P37_09810</name>
</gene>
<proteinExistence type="predicted"/>
<comment type="caution">
    <text evidence="2">The sequence shown here is derived from an EMBL/GenBank/DDBJ whole genome shotgun (WGS) entry which is preliminary data.</text>
</comment>